<feature type="binding site" evidence="9">
    <location>
        <position position="243"/>
    </location>
    <ligand>
        <name>Mg(2+)</name>
        <dbReference type="ChEBI" id="CHEBI:18420"/>
    </ligand>
</feature>
<protein>
    <recommendedName>
        <fullName evidence="8 9">Phosphoglucosamine mutase</fullName>
        <ecNumber evidence="7 9">5.4.2.10</ecNumber>
    </recommendedName>
</protein>
<dbReference type="Proteomes" id="UP000184604">
    <property type="component" value="Chromosome"/>
</dbReference>
<evidence type="ECO:0000256" key="4">
    <source>
        <dbReference type="ARBA" id="ARBA00022842"/>
    </source>
</evidence>
<evidence type="ECO:0000256" key="6">
    <source>
        <dbReference type="ARBA" id="ARBA00050364"/>
    </source>
</evidence>
<feature type="domain" description="Alpha-D-phosphohexomutase alpha/beta/alpha" evidence="13">
    <location>
        <begin position="3"/>
        <end position="134"/>
    </location>
</feature>
<proteinExistence type="inferred from homology"/>
<dbReference type="EC" id="5.4.2.10" evidence="7 9"/>
<dbReference type="PANTHER" id="PTHR42946:SF1">
    <property type="entry name" value="PHOSPHOGLUCOMUTASE (ALPHA-D-GLUCOSE-1,6-BISPHOSPHATE-DEPENDENT)"/>
    <property type="match status" value="1"/>
</dbReference>
<dbReference type="GO" id="GO:0005829">
    <property type="term" value="C:cytosol"/>
    <property type="evidence" value="ECO:0007669"/>
    <property type="project" value="TreeGrafter"/>
</dbReference>
<accession>A0A1L5F3K9</accession>
<dbReference type="HAMAP" id="MF_01554_B">
    <property type="entry name" value="GlmM_B"/>
    <property type="match status" value="1"/>
</dbReference>
<dbReference type="RefSeq" id="WP_073537296.1">
    <property type="nucleotide sequence ID" value="NZ_CP018335.1"/>
</dbReference>
<dbReference type="Pfam" id="PF00408">
    <property type="entry name" value="PGM_PMM_IV"/>
    <property type="match status" value="1"/>
</dbReference>
<dbReference type="GO" id="GO:0006048">
    <property type="term" value="P:UDP-N-acetylglucosamine biosynthetic process"/>
    <property type="evidence" value="ECO:0007669"/>
    <property type="project" value="TreeGrafter"/>
</dbReference>
<evidence type="ECO:0000256" key="3">
    <source>
        <dbReference type="ARBA" id="ARBA00022723"/>
    </source>
</evidence>
<dbReference type="InterPro" id="IPR005844">
    <property type="entry name" value="A-D-PHexomutase_a/b/a-I"/>
</dbReference>
<feature type="active site" description="Phosphoserine intermediate" evidence="9">
    <location>
        <position position="100"/>
    </location>
</feature>
<dbReference type="AlphaFoldDB" id="A0A1L5F3K9"/>
<keyword evidence="3 9" id="KW-0479">Metal-binding</keyword>
<comment type="similarity">
    <text evidence="1 9 10">Belongs to the phosphohexose mutase family.</text>
</comment>
<sequence length="449" mass="49148">MHRMFGTDGVRGIANKELTPELAYKLGKAGAYVLTGRCHRPKILVGMDTRISGDMLENALVSGILSIGAEAICVGIIPTPAVAYLTRKYNADAGVVISASHNPVEYNGIKFFNGKGYKLSDELEDKIQYVIESNFKDVSIPIGSKVGRKIMETGEARKAYIEFAKSTIDTDLKDLKVVLDCANGASYVTSVKAFEELGAKVKVINSEPDGININHNCGSTHPENLMETVVEEGYDMGLAFDGDADRCLAVDEKGNLINGDFIMAIIAKHLKNQGKLYKNVVVSTVMSNIGFDIALKEEGINTIKTQVGDRYVLEEMKKEGYKLGGEQSGHIIMLDYNTTGDGLITALQIACIVKKSGRKLSDIASMMKNLPQTLVNAKVPDDKKKIYMEDEEIVLKIKEIERKLHGCGRVLIRASGTEPLVRVMLEGEEQGEIDKMAHNLAELIEVKLN</sequence>
<dbReference type="InterPro" id="IPR006352">
    <property type="entry name" value="GlmM_bact"/>
</dbReference>
<feature type="domain" description="Alpha-D-phosphohexomutase alpha/beta/alpha" evidence="15">
    <location>
        <begin position="258"/>
        <end position="368"/>
    </location>
</feature>
<dbReference type="PROSITE" id="PS00710">
    <property type="entry name" value="PGM_PMM"/>
    <property type="match status" value="1"/>
</dbReference>
<keyword evidence="5 9" id="KW-0413">Isomerase</keyword>
<dbReference type="InterPro" id="IPR005841">
    <property type="entry name" value="Alpha-D-phosphohexomutase_SF"/>
</dbReference>
<dbReference type="Gene3D" id="3.30.310.50">
    <property type="entry name" value="Alpha-D-phosphohexomutase, C-terminal domain"/>
    <property type="match status" value="1"/>
</dbReference>
<evidence type="ECO:0000259" key="13">
    <source>
        <dbReference type="Pfam" id="PF02878"/>
    </source>
</evidence>
<evidence type="ECO:0000256" key="11">
    <source>
        <dbReference type="RuleBase" id="RU004327"/>
    </source>
</evidence>
<evidence type="ECO:0000259" key="14">
    <source>
        <dbReference type="Pfam" id="PF02879"/>
    </source>
</evidence>
<dbReference type="NCBIfam" id="NF008139">
    <property type="entry name" value="PRK10887.1"/>
    <property type="match status" value="1"/>
</dbReference>
<feature type="binding site" evidence="9">
    <location>
        <position position="245"/>
    </location>
    <ligand>
        <name>Mg(2+)</name>
        <dbReference type="ChEBI" id="CHEBI:18420"/>
    </ligand>
</feature>
<dbReference type="Pfam" id="PF02878">
    <property type="entry name" value="PGM_PMM_I"/>
    <property type="match status" value="1"/>
</dbReference>
<dbReference type="GO" id="GO:0008966">
    <property type="term" value="F:phosphoglucosamine mutase activity"/>
    <property type="evidence" value="ECO:0007669"/>
    <property type="project" value="UniProtKB-UniRule"/>
</dbReference>
<dbReference type="CDD" id="cd05802">
    <property type="entry name" value="GlmM"/>
    <property type="match status" value="1"/>
</dbReference>
<dbReference type="FunFam" id="3.40.120.10:FF:000001">
    <property type="entry name" value="Phosphoglucosamine mutase"/>
    <property type="match status" value="1"/>
</dbReference>
<evidence type="ECO:0000313" key="17">
    <source>
        <dbReference type="Proteomes" id="UP000184604"/>
    </source>
</evidence>
<evidence type="ECO:0000313" key="16">
    <source>
        <dbReference type="EMBL" id="APM37608.1"/>
    </source>
</evidence>
<evidence type="ECO:0000259" key="15">
    <source>
        <dbReference type="Pfam" id="PF02880"/>
    </source>
</evidence>
<comment type="catalytic activity">
    <reaction evidence="6 9 11">
        <text>alpha-D-glucosamine 1-phosphate = D-glucosamine 6-phosphate</text>
        <dbReference type="Rhea" id="RHEA:23424"/>
        <dbReference type="ChEBI" id="CHEBI:58516"/>
        <dbReference type="ChEBI" id="CHEBI:58725"/>
        <dbReference type="EC" id="5.4.2.10"/>
    </reaction>
</comment>
<dbReference type="Pfam" id="PF02880">
    <property type="entry name" value="PGM_PMM_III"/>
    <property type="match status" value="1"/>
</dbReference>
<dbReference type="InterPro" id="IPR050060">
    <property type="entry name" value="Phosphoglucosamine_mutase"/>
</dbReference>
<feature type="binding site" evidence="9">
    <location>
        <position position="241"/>
    </location>
    <ligand>
        <name>Mg(2+)</name>
        <dbReference type="ChEBI" id="CHEBI:18420"/>
    </ligand>
</feature>
<keyword evidence="2 9" id="KW-0597">Phosphoprotein</keyword>
<dbReference type="PANTHER" id="PTHR42946">
    <property type="entry name" value="PHOSPHOHEXOSE MUTASE"/>
    <property type="match status" value="1"/>
</dbReference>
<evidence type="ECO:0000259" key="12">
    <source>
        <dbReference type="Pfam" id="PF00408"/>
    </source>
</evidence>
<comment type="cofactor">
    <cofactor evidence="9">
        <name>Mg(2+)</name>
        <dbReference type="ChEBI" id="CHEBI:18420"/>
    </cofactor>
    <text evidence="9">Binds 1 Mg(2+) ion per subunit.</text>
</comment>
<dbReference type="EMBL" id="CP018335">
    <property type="protein sequence ID" value="APM37608.1"/>
    <property type="molecule type" value="Genomic_DNA"/>
</dbReference>
<dbReference type="GO" id="GO:0005975">
    <property type="term" value="P:carbohydrate metabolic process"/>
    <property type="evidence" value="ECO:0007669"/>
    <property type="project" value="InterPro"/>
</dbReference>
<dbReference type="InterPro" id="IPR005845">
    <property type="entry name" value="A-D-PHexomutase_a/b/a-II"/>
</dbReference>
<evidence type="ECO:0000256" key="10">
    <source>
        <dbReference type="RuleBase" id="RU004326"/>
    </source>
</evidence>
<gene>
    <name evidence="9" type="primary">glmM</name>
    <name evidence="16" type="ORF">BS101_02000</name>
</gene>
<evidence type="ECO:0000256" key="2">
    <source>
        <dbReference type="ARBA" id="ARBA00022553"/>
    </source>
</evidence>
<dbReference type="SUPFAM" id="SSF53738">
    <property type="entry name" value="Phosphoglucomutase, first 3 domains"/>
    <property type="match status" value="3"/>
</dbReference>
<evidence type="ECO:0000256" key="1">
    <source>
        <dbReference type="ARBA" id="ARBA00010231"/>
    </source>
</evidence>
<comment type="PTM">
    <text evidence="9">Activated by phosphorylation.</text>
</comment>
<dbReference type="GO" id="GO:0000287">
    <property type="term" value="F:magnesium ion binding"/>
    <property type="evidence" value="ECO:0007669"/>
    <property type="project" value="UniProtKB-UniRule"/>
</dbReference>
<feature type="domain" description="Alpha-D-phosphohexomutase alpha/beta/alpha" evidence="14">
    <location>
        <begin position="159"/>
        <end position="254"/>
    </location>
</feature>
<feature type="modified residue" description="Phosphoserine" evidence="9">
    <location>
        <position position="100"/>
    </location>
</feature>
<dbReference type="Pfam" id="PF02879">
    <property type="entry name" value="PGM_PMM_II"/>
    <property type="match status" value="1"/>
</dbReference>
<dbReference type="GO" id="GO:0004615">
    <property type="term" value="F:phosphomannomutase activity"/>
    <property type="evidence" value="ECO:0007669"/>
    <property type="project" value="TreeGrafter"/>
</dbReference>
<evidence type="ECO:0000256" key="9">
    <source>
        <dbReference type="HAMAP-Rule" id="MF_01554"/>
    </source>
</evidence>
<dbReference type="InterPro" id="IPR036900">
    <property type="entry name" value="A-D-PHexomutase_C_sf"/>
</dbReference>
<dbReference type="FunFam" id="3.30.310.50:FF:000001">
    <property type="entry name" value="Phosphoglucosamine mutase"/>
    <property type="match status" value="1"/>
</dbReference>
<evidence type="ECO:0000256" key="8">
    <source>
        <dbReference type="ARBA" id="ARBA00068193"/>
    </source>
</evidence>
<dbReference type="SUPFAM" id="SSF55957">
    <property type="entry name" value="Phosphoglucomutase, C-terminal domain"/>
    <property type="match status" value="1"/>
</dbReference>
<dbReference type="NCBIfam" id="TIGR01455">
    <property type="entry name" value="glmM"/>
    <property type="match status" value="1"/>
</dbReference>
<dbReference type="InterPro" id="IPR016066">
    <property type="entry name" value="A-D-PHexomutase_CS"/>
</dbReference>
<organism evidence="16 17">
    <name type="scientific">Clostridium kluyveri</name>
    <dbReference type="NCBI Taxonomy" id="1534"/>
    <lineage>
        <taxon>Bacteria</taxon>
        <taxon>Bacillati</taxon>
        <taxon>Bacillota</taxon>
        <taxon>Clostridia</taxon>
        <taxon>Eubacteriales</taxon>
        <taxon>Clostridiaceae</taxon>
        <taxon>Clostridium</taxon>
    </lineage>
</organism>
<evidence type="ECO:0000256" key="5">
    <source>
        <dbReference type="ARBA" id="ARBA00023235"/>
    </source>
</evidence>
<keyword evidence="4 9" id="KW-0460">Magnesium</keyword>
<dbReference type="OrthoDB" id="9806956at2"/>
<evidence type="ECO:0000256" key="7">
    <source>
        <dbReference type="ARBA" id="ARBA00066330"/>
    </source>
</evidence>
<dbReference type="GO" id="GO:0009252">
    <property type="term" value="P:peptidoglycan biosynthetic process"/>
    <property type="evidence" value="ECO:0007669"/>
    <property type="project" value="TreeGrafter"/>
</dbReference>
<dbReference type="PRINTS" id="PR00509">
    <property type="entry name" value="PGMPMM"/>
</dbReference>
<dbReference type="FunFam" id="3.40.120.10:FF:000002">
    <property type="entry name" value="Phosphoglucosamine mutase"/>
    <property type="match status" value="1"/>
</dbReference>
<comment type="function">
    <text evidence="9 11">Catalyzes the conversion of glucosamine-6-phosphate to glucosamine-1-phosphate.</text>
</comment>
<reference evidence="16 17" key="1">
    <citation type="submission" date="2016-12" db="EMBL/GenBank/DDBJ databases">
        <title>Complete genome sequence of Clostridium kluyveri JZZ isolated from the pit mud of a Chinese flavor liquor-making factory.</title>
        <authorList>
            <person name="Wang Y."/>
        </authorList>
    </citation>
    <scope>NUCLEOTIDE SEQUENCE [LARGE SCALE GENOMIC DNA]</scope>
    <source>
        <strain evidence="16 17">JZZ</strain>
    </source>
</reference>
<dbReference type="InterPro" id="IPR005843">
    <property type="entry name" value="A-D-PHexomutase_C"/>
</dbReference>
<dbReference type="InterPro" id="IPR016055">
    <property type="entry name" value="A-D-PHexomutase_a/b/a-I/II/III"/>
</dbReference>
<dbReference type="InterPro" id="IPR005846">
    <property type="entry name" value="A-D-PHexomutase_a/b/a-III"/>
</dbReference>
<feature type="binding site" description="via phosphate group" evidence="9">
    <location>
        <position position="100"/>
    </location>
    <ligand>
        <name>Mg(2+)</name>
        <dbReference type="ChEBI" id="CHEBI:18420"/>
    </ligand>
</feature>
<dbReference type="Gene3D" id="3.40.120.10">
    <property type="entry name" value="Alpha-D-Glucose-1,6-Bisphosphate, subunit A, domain 3"/>
    <property type="match status" value="3"/>
</dbReference>
<feature type="domain" description="Alpha-D-phosphohexomutase C-terminal" evidence="12">
    <location>
        <begin position="374"/>
        <end position="442"/>
    </location>
</feature>
<name>A0A1L5F3K9_CLOKL</name>